<accession>A0A914IF72</accession>
<feature type="signal peptide" evidence="1">
    <location>
        <begin position="1"/>
        <end position="20"/>
    </location>
</feature>
<reference evidence="3" key="1">
    <citation type="submission" date="2022-11" db="UniProtKB">
        <authorList>
            <consortium name="WormBaseParasite"/>
        </authorList>
    </citation>
    <scope>IDENTIFICATION</scope>
</reference>
<keyword evidence="2" id="KW-1185">Reference proteome</keyword>
<keyword evidence="1" id="KW-0732">Signal</keyword>
<protein>
    <submittedName>
        <fullName evidence="3">Uncharacterized protein</fullName>
    </submittedName>
</protein>
<sequence length="457" mass="53297">MLFLLQLLILIGFFVVPNDSKERHTLKDYEKERNKGIYKMVKLFTEEKNVKKEDDGFTIPAEKAKEFLQKVFLALKDDNVIMPKEKEMDEKWISFLTAYKCANVDESQQPMIYSYKTIDCPILTIYSYEILPINNNGQSLNLSDKIASIKFCNTKTDSAERNFNFLLKLSDVDVTPFAIVKLAKDIRGGIENGAMAMEIDKMNLSQLAGAHFTGHSFTDYKKKNPSASMFQATLKDGGSFCLSNFLLNLLNRTLNLPNLEKYFVATNLSEELKAKQLEAKEKLFLGRFNDKYSQKDVESWKNEIAKREYYLHFEEAIHINWNPAKEMFILIQLVKYKCFCTTELYDWRRNDKFYRALHKECDEMRKNDELYGKDRLSGVGKIAADEQNAHLTPLQTLENFEQIKMAYEKLKTYLKKRVEANKKKERCTKEEEEDGYKGVVELNEEFGKAFIEVLKQI</sequence>
<feature type="chain" id="PRO_5036673117" evidence="1">
    <location>
        <begin position="21"/>
        <end position="457"/>
    </location>
</feature>
<dbReference type="AlphaFoldDB" id="A0A914IF72"/>
<evidence type="ECO:0000313" key="2">
    <source>
        <dbReference type="Proteomes" id="UP000887572"/>
    </source>
</evidence>
<evidence type="ECO:0000256" key="1">
    <source>
        <dbReference type="SAM" id="SignalP"/>
    </source>
</evidence>
<dbReference type="WBParaSite" id="Gr19_v10_g9352.t1">
    <property type="protein sequence ID" value="Gr19_v10_g9352.t1"/>
    <property type="gene ID" value="Gr19_v10_g9352"/>
</dbReference>
<proteinExistence type="predicted"/>
<organism evidence="2 3">
    <name type="scientific">Globodera rostochiensis</name>
    <name type="common">Golden nematode worm</name>
    <name type="synonym">Heterodera rostochiensis</name>
    <dbReference type="NCBI Taxonomy" id="31243"/>
    <lineage>
        <taxon>Eukaryota</taxon>
        <taxon>Metazoa</taxon>
        <taxon>Ecdysozoa</taxon>
        <taxon>Nematoda</taxon>
        <taxon>Chromadorea</taxon>
        <taxon>Rhabditida</taxon>
        <taxon>Tylenchina</taxon>
        <taxon>Tylenchomorpha</taxon>
        <taxon>Tylenchoidea</taxon>
        <taxon>Heteroderidae</taxon>
        <taxon>Heteroderinae</taxon>
        <taxon>Globodera</taxon>
    </lineage>
</organism>
<evidence type="ECO:0000313" key="3">
    <source>
        <dbReference type="WBParaSite" id="Gr19_v10_g9352.t1"/>
    </source>
</evidence>
<dbReference type="Proteomes" id="UP000887572">
    <property type="component" value="Unplaced"/>
</dbReference>
<name>A0A914IF72_GLORO</name>